<reference evidence="1" key="1">
    <citation type="submission" date="2022-08" db="EMBL/GenBank/DDBJ databases">
        <title>Genome Sequence of Fusarium decemcellulare.</title>
        <authorList>
            <person name="Buettner E."/>
        </authorList>
    </citation>
    <scope>NUCLEOTIDE SEQUENCE</scope>
    <source>
        <strain evidence="1">Babe19</strain>
    </source>
</reference>
<accession>A0ACC1RLI4</accession>
<protein>
    <submittedName>
        <fullName evidence="1">Uncharacterized protein</fullName>
    </submittedName>
</protein>
<sequence length="177" mass="19467">MLQVPPAVDEASVTQVTGSSNTSSIGSSTEHHAHQAQVRASSSIPTTASTPALPTSVDASKYMIQQHVDAFFRYVYSTSVFNFIHRGSFLRSWHKGRLSPSLLRTVAGVASRYMDLAHGPAKDWLEETERSILADWSLISIPKLQMLLLLIFNRIMAAELPAAWFLMSMAARIAHGL</sequence>
<proteinExistence type="predicted"/>
<name>A0ACC1RLI4_9HYPO</name>
<evidence type="ECO:0000313" key="2">
    <source>
        <dbReference type="Proteomes" id="UP001148629"/>
    </source>
</evidence>
<comment type="caution">
    <text evidence="1">The sequence shown here is derived from an EMBL/GenBank/DDBJ whole genome shotgun (WGS) entry which is preliminary data.</text>
</comment>
<keyword evidence="2" id="KW-1185">Reference proteome</keyword>
<evidence type="ECO:0000313" key="1">
    <source>
        <dbReference type="EMBL" id="KAJ3519530.1"/>
    </source>
</evidence>
<organism evidence="1 2">
    <name type="scientific">Fusarium decemcellulare</name>
    <dbReference type="NCBI Taxonomy" id="57161"/>
    <lineage>
        <taxon>Eukaryota</taxon>
        <taxon>Fungi</taxon>
        <taxon>Dikarya</taxon>
        <taxon>Ascomycota</taxon>
        <taxon>Pezizomycotina</taxon>
        <taxon>Sordariomycetes</taxon>
        <taxon>Hypocreomycetidae</taxon>
        <taxon>Hypocreales</taxon>
        <taxon>Nectriaceae</taxon>
        <taxon>Fusarium</taxon>
        <taxon>Fusarium decemcellulare species complex</taxon>
    </lineage>
</organism>
<dbReference type="EMBL" id="JANRMS010003130">
    <property type="protein sequence ID" value="KAJ3519530.1"/>
    <property type="molecule type" value="Genomic_DNA"/>
</dbReference>
<gene>
    <name evidence="1" type="ORF">NM208_g14092</name>
</gene>
<dbReference type="Proteomes" id="UP001148629">
    <property type="component" value="Unassembled WGS sequence"/>
</dbReference>